<evidence type="ECO:0000313" key="2">
    <source>
        <dbReference type="EMBL" id="TXD34272.1"/>
    </source>
</evidence>
<comment type="caution">
    <text evidence="2">The sequence shown here is derived from an EMBL/GenBank/DDBJ whole genome shotgun (WGS) entry which is preliminary data.</text>
</comment>
<dbReference type="RefSeq" id="WP_146983007.1">
    <property type="nucleotide sequence ID" value="NZ_VOSM01000014.1"/>
</dbReference>
<sequence length="62" mass="6642">MQSKKWSPFVTEDDAGDFAIAYTNTAAIGEHPCAQTSRGGSIYRDANDHGQLDAPTLASINE</sequence>
<accession>A0A5C6X3Z0</accession>
<protein>
    <submittedName>
        <fullName evidence="2">Uncharacterized protein</fullName>
    </submittedName>
</protein>
<name>A0A5C6X3Z0_9DELT</name>
<gene>
    <name evidence="2" type="ORF">FRC98_18940</name>
</gene>
<keyword evidence="3" id="KW-1185">Reference proteome</keyword>
<reference evidence="2 3" key="1">
    <citation type="submission" date="2019-08" db="EMBL/GenBank/DDBJ databases">
        <title>Bradymonadales sp. TMQ4.</title>
        <authorList>
            <person name="Liang Q."/>
        </authorList>
    </citation>
    <scope>NUCLEOTIDE SEQUENCE [LARGE SCALE GENOMIC DNA]</scope>
    <source>
        <strain evidence="2 3">TMQ4</strain>
    </source>
</reference>
<evidence type="ECO:0000256" key="1">
    <source>
        <dbReference type="SAM" id="MobiDB-lite"/>
    </source>
</evidence>
<organism evidence="2 3">
    <name type="scientific">Lujinxingia vulgaris</name>
    <dbReference type="NCBI Taxonomy" id="2600176"/>
    <lineage>
        <taxon>Bacteria</taxon>
        <taxon>Deltaproteobacteria</taxon>
        <taxon>Bradymonadales</taxon>
        <taxon>Lujinxingiaceae</taxon>
        <taxon>Lujinxingia</taxon>
    </lineage>
</organism>
<dbReference type="EMBL" id="VOSM01000014">
    <property type="protein sequence ID" value="TXD34272.1"/>
    <property type="molecule type" value="Genomic_DNA"/>
</dbReference>
<feature type="region of interest" description="Disordered" evidence="1">
    <location>
        <begin position="39"/>
        <end position="62"/>
    </location>
</feature>
<evidence type="ECO:0000313" key="3">
    <source>
        <dbReference type="Proteomes" id="UP000321412"/>
    </source>
</evidence>
<proteinExistence type="predicted"/>
<dbReference type="AlphaFoldDB" id="A0A5C6X3Z0"/>
<dbReference type="Proteomes" id="UP000321412">
    <property type="component" value="Unassembled WGS sequence"/>
</dbReference>